<evidence type="ECO:0000313" key="1">
    <source>
        <dbReference type="EMBL" id="PYY28203.1"/>
    </source>
</evidence>
<proteinExistence type="predicted"/>
<organism evidence="1 2">
    <name type="scientific">Paenibacillus illinoisensis</name>
    <dbReference type="NCBI Taxonomy" id="59845"/>
    <lineage>
        <taxon>Bacteria</taxon>
        <taxon>Bacillati</taxon>
        <taxon>Bacillota</taxon>
        <taxon>Bacilli</taxon>
        <taxon>Bacillales</taxon>
        <taxon>Paenibacillaceae</taxon>
        <taxon>Paenibacillus</taxon>
    </lineage>
</organism>
<sequence>MDKFETHNIQVLKEQKTESITFKQLYEEMLSEIELYENLGKLDELMNQKVVVSLYDSAGRVVSADLNDLIGWLEQGNVLLNGQITGVYF</sequence>
<dbReference type="Proteomes" id="UP000247459">
    <property type="component" value="Unassembled WGS sequence"/>
</dbReference>
<dbReference type="EMBL" id="PRLG01000020">
    <property type="protein sequence ID" value="PYY28203.1"/>
    <property type="molecule type" value="Genomic_DNA"/>
</dbReference>
<comment type="caution">
    <text evidence="1">The sequence shown here is derived from an EMBL/GenBank/DDBJ whole genome shotgun (WGS) entry which is preliminary data.</text>
</comment>
<protein>
    <submittedName>
        <fullName evidence="1">Uncharacterized protein</fullName>
    </submittedName>
</protein>
<reference evidence="1 2" key="1">
    <citation type="submission" date="2018-01" db="EMBL/GenBank/DDBJ databases">
        <title>Genome sequence of the PGP bacterium Paenibacillus illinoisensis E3.</title>
        <authorList>
            <person name="Rolli E."/>
            <person name="Marasco R."/>
            <person name="Bessem C."/>
            <person name="Michoud G."/>
            <person name="Gaiarsa S."/>
            <person name="Borin S."/>
            <person name="Daffonchio D."/>
        </authorList>
    </citation>
    <scope>NUCLEOTIDE SEQUENCE [LARGE SCALE GENOMIC DNA]</scope>
    <source>
        <strain evidence="1 2">E3</strain>
    </source>
</reference>
<evidence type="ECO:0000313" key="2">
    <source>
        <dbReference type="Proteomes" id="UP000247459"/>
    </source>
</evidence>
<gene>
    <name evidence="1" type="ORF">PIL02S_03349</name>
</gene>
<accession>A0A2W0C662</accession>
<dbReference type="RefSeq" id="WP_110759737.1">
    <property type="nucleotide sequence ID" value="NZ_PRLG01000020.1"/>
</dbReference>
<name>A0A2W0C662_9BACL</name>
<dbReference type="AlphaFoldDB" id="A0A2W0C662"/>